<dbReference type="InterPro" id="IPR020476">
    <property type="entry name" value="Nudix_hydrolase"/>
</dbReference>
<keyword evidence="6" id="KW-1185">Reference proteome</keyword>
<dbReference type="InterPro" id="IPR015797">
    <property type="entry name" value="NUDIX_hydrolase-like_dom_sf"/>
</dbReference>
<evidence type="ECO:0000256" key="3">
    <source>
        <dbReference type="RuleBase" id="RU003476"/>
    </source>
</evidence>
<keyword evidence="2 3" id="KW-0378">Hydrolase</keyword>
<evidence type="ECO:0000313" key="6">
    <source>
        <dbReference type="Proteomes" id="UP000239352"/>
    </source>
</evidence>
<reference evidence="5 6" key="1">
    <citation type="submission" date="2018-03" db="EMBL/GenBank/DDBJ databases">
        <title>Actinopolyspora mortivallis from Sahara, screening for active biomolecules.</title>
        <authorList>
            <person name="Selama O."/>
            <person name="Wellington E.M.H."/>
            <person name="Hacene H."/>
        </authorList>
    </citation>
    <scope>NUCLEOTIDE SEQUENCE [LARGE SCALE GENOMIC DNA]</scope>
    <source>
        <strain evidence="5 6">M5A</strain>
    </source>
</reference>
<evidence type="ECO:0000256" key="2">
    <source>
        <dbReference type="ARBA" id="ARBA00022801"/>
    </source>
</evidence>
<dbReference type="GO" id="GO:0016787">
    <property type="term" value="F:hydrolase activity"/>
    <property type="evidence" value="ECO:0007669"/>
    <property type="project" value="UniProtKB-KW"/>
</dbReference>
<comment type="caution">
    <text evidence="5">The sequence shown here is derived from an EMBL/GenBank/DDBJ whole genome shotgun (WGS) entry which is preliminary data.</text>
</comment>
<dbReference type="Proteomes" id="UP000239352">
    <property type="component" value="Unassembled WGS sequence"/>
</dbReference>
<dbReference type="PANTHER" id="PTHR43736">
    <property type="entry name" value="ADP-RIBOSE PYROPHOSPHATASE"/>
    <property type="match status" value="1"/>
</dbReference>
<dbReference type="InterPro" id="IPR000086">
    <property type="entry name" value="NUDIX_hydrolase_dom"/>
</dbReference>
<feature type="domain" description="Nudix hydrolase" evidence="4">
    <location>
        <begin position="5"/>
        <end position="127"/>
    </location>
</feature>
<proteinExistence type="inferred from homology"/>
<comment type="similarity">
    <text evidence="1 3">Belongs to the Nudix hydrolase family.</text>
</comment>
<dbReference type="Pfam" id="PF00293">
    <property type="entry name" value="NUDIX"/>
    <property type="match status" value="1"/>
</dbReference>
<evidence type="ECO:0000256" key="1">
    <source>
        <dbReference type="ARBA" id="ARBA00005582"/>
    </source>
</evidence>
<organism evidence="5 6">
    <name type="scientific">Actinopolyspora mortivallis</name>
    <dbReference type="NCBI Taxonomy" id="33906"/>
    <lineage>
        <taxon>Bacteria</taxon>
        <taxon>Bacillati</taxon>
        <taxon>Actinomycetota</taxon>
        <taxon>Actinomycetes</taxon>
        <taxon>Actinopolysporales</taxon>
        <taxon>Actinopolysporaceae</taxon>
        <taxon>Actinopolyspora</taxon>
    </lineage>
</organism>
<dbReference type="InParanoid" id="A0A2T0H035"/>
<protein>
    <submittedName>
        <fullName evidence="5">NUDIX hydrolase</fullName>
    </submittedName>
</protein>
<dbReference type="PRINTS" id="PR00502">
    <property type="entry name" value="NUDIXFAMILY"/>
</dbReference>
<name>A0A2T0H035_ACTMO</name>
<evidence type="ECO:0000313" key="5">
    <source>
        <dbReference type="EMBL" id="PRW64643.1"/>
    </source>
</evidence>
<dbReference type="InterPro" id="IPR020084">
    <property type="entry name" value="NUDIX_hydrolase_CS"/>
</dbReference>
<dbReference type="RefSeq" id="WP_106112678.1">
    <property type="nucleotide sequence ID" value="NZ_PVSR01000003.1"/>
</dbReference>
<gene>
    <name evidence="5" type="ORF">CEP50_04670</name>
</gene>
<dbReference type="EMBL" id="PVSR01000003">
    <property type="protein sequence ID" value="PRW64643.1"/>
    <property type="molecule type" value="Genomic_DNA"/>
</dbReference>
<sequence length="145" mass="16069">MPDMPKHSVSVAGIVINEDDQVLLIQRRDNGRWEAPGGVLELEETFEDGVKREVLEETGVSVEVERLSGTYKNLSRGIIALVFRCRPLSGTPHPTDESTHAGWFELNEALSKMDEVYAIRVTDAFTDIPPVRNHDGVTVTQSLPA</sequence>
<accession>A0A2T0H035</accession>
<dbReference type="PROSITE" id="PS00893">
    <property type="entry name" value="NUDIX_BOX"/>
    <property type="match status" value="1"/>
</dbReference>
<dbReference type="AlphaFoldDB" id="A0A2T0H035"/>
<dbReference type="SUPFAM" id="SSF55811">
    <property type="entry name" value="Nudix"/>
    <property type="match status" value="1"/>
</dbReference>
<dbReference type="Gene3D" id="3.90.79.10">
    <property type="entry name" value="Nucleoside Triphosphate Pyrophosphohydrolase"/>
    <property type="match status" value="1"/>
</dbReference>
<dbReference type="PROSITE" id="PS51462">
    <property type="entry name" value="NUDIX"/>
    <property type="match status" value="1"/>
</dbReference>
<dbReference type="STRING" id="1050202.GCA_000384035_03837"/>
<evidence type="ECO:0000259" key="4">
    <source>
        <dbReference type="PROSITE" id="PS51462"/>
    </source>
</evidence>
<dbReference type="PANTHER" id="PTHR43736:SF1">
    <property type="entry name" value="DIHYDRONEOPTERIN TRIPHOSPHATE DIPHOSPHATASE"/>
    <property type="match status" value="1"/>
</dbReference>